<evidence type="ECO:0000256" key="3">
    <source>
        <dbReference type="ARBA" id="ARBA00022475"/>
    </source>
</evidence>
<dbReference type="Pfam" id="PF00672">
    <property type="entry name" value="HAMP"/>
    <property type="match status" value="1"/>
</dbReference>
<dbReference type="InterPro" id="IPR005467">
    <property type="entry name" value="His_kinase_dom"/>
</dbReference>
<dbReference type="GO" id="GO:0000155">
    <property type="term" value="F:phosphorelay sensor kinase activity"/>
    <property type="evidence" value="ECO:0007669"/>
    <property type="project" value="UniProtKB-UniRule"/>
</dbReference>
<dbReference type="EC" id="2.7.13.3" evidence="14"/>
<organism evidence="17 18">
    <name type="scientific">Chitinasiproducens palmae</name>
    <dbReference type="NCBI Taxonomy" id="1770053"/>
    <lineage>
        <taxon>Bacteria</taxon>
        <taxon>Pseudomonadati</taxon>
        <taxon>Pseudomonadota</taxon>
        <taxon>Betaproteobacteria</taxon>
        <taxon>Burkholderiales</taxon>
        <taxon>Burkholderiaceae</taxon>
        <taxon>Chitinasiproducens</taxon>
    </lineage>
</organism>
<protein>
    <recommendedName>
        <fullName evidence="14">Sensor protein</fullName>
        <ecNumber evidence="14">2.7.13.3</ecNumber>
    </recommendedName>
</protein>
<dbReference type="PROSITE" id="PS50109">
    <property type="entry name" value="HIS_KIN"/>
    <property type="match status" value="1"/>
</dbReference>
<dbReference type="SUPFAM" id="SSF158472">
    <property type="entry name" value="HAMP domain-like"/>
    <property type="match status" value="1"/>
</dbReference>
<keyword evidence="3 14" id="KW-1003">Cell membrane</keyword>
<dbReference type="InterPro" id="IPR003660">
    <property type="entry name" value="HAMP_dom"/>
</dbReference>
<dbReference type="PANTHER" id="PTHR24421">
    <property type="entry name" value="NITRATE/NITRITE SENSOR PROTEIN NARX-RELATED"/>
    <property type="match status" value="1"/>
</dbReference>
<dbReference type="InterPro" id="IPR042295">
    <property type="entry name" value="NarX-like_N_sf"/>
</dbReference>
<dbReference type="STRING" id="1770053.SAMN05216551_11251"/>
<evidence type="ECO:0000256" key="6">
    <source>
        <dbReference type="ARBA" id="ARBA00022679"/>
    </source>
</evidence>
<dbReference type="PROSITE" id="PS50885">
    <property type="entry name" value="HAMP"/>
    <property type="match status" value="1"/>
</dbReference>
<dbReference type="CDD" id="cd16917">
    <property type="entry name" value="HATPase_UhpB-NarQ-NarX-like"/>
    <property type="match status" value="1"/>
</dbReference>
<dbReference type="EMBL" id="FNLO01000012">
    <property type="protein sequence ID" value="SDV50517.1"/>
    <property type="molecule type" value="Genomic_DNA"/>
</dbReference>
<dbReference type="PANTHER" id="PTHR24421:SF10">
    <property type="entry name" value="NITRATE_NITRITE SENSOR PROTEIN NARQ"/>
    <property type="match status" value="1"/>
</dbReference>
<dbReference type="Gene3D" id="6.10.340.10">
    <property type="match status" value="1"/>
</dbReference>
<evidence type="ECO:0000313" key="18">
    <source>
        <dbReference type="Proteomes" id="UP000243719"/>
    </source>
</evidence>
<dbReference type="Gene3D" id="1.20.120.960">
    <property type="entry name" value="Histidine kinase NarX, sensor domain"/>
    <property type="match status" value="1"/>
</dbReference>
<dbReference type="Pfam" id="PF07730">
    <property type="entry name" value="HisKA_3"/>
    <property type="match status" value="1"/>
</dbReference>
<dbReference type="GO" id="GO:0046983">
    <property type="term" value="F:protein dimerization activity"/>
    <property type="evidence" value="ECO:0007669"/>
    <property type="project" value="UniProtKB-UniRule"/>
</dbReference>
<dbReference type="InterPro" id="IPR016380">
    <property type="entry name" value="Sig_transdc_His_kin_NarX/NarQ"/>
</dbReference>
<dbReference type="GO" id="GO:0005886">
    <property type="term" value="C:plasma membrane"/>
    <property type="evidence" value="ECO:0007669"/>
    <property type="project" value="UniProtKB-SubCell"/>
</dbReference>
<evidence type="ECO:0000313" key="17">
    <source>
        <dbReference type="EMBL" id="SDV50517.1"/>
    </source>
</evidence>
<name>A0A1H2PVN7_9BURK</name>
<gene>
    <name evidence="17" type="ORF">SAMN05216551_11251</name>
</gene>
<dbReference type="InterPro" id="IPR036890">
    <property type="entry name" value="HATPase_C_sf"/>
</dbReference>
<evidence type="ECO:0000259" key="16">
    <source>
        <dbReference type="PROSITE" id="PS50885"/>
    </source>
</evidence>
<accession>A0A1H2PVN7</accession>
<dbReference type="RefSeq" id="WP_091911566.1">
    <property type="nucleotide sequence ID" value="NZ_FNLO01000012.1"/>
</dbReference>
<proteinExistence type="predicted"/>
<evidence type="ECO:0000256" key="9">
    <source>
        <dbReference type="ARBA" id="ARBA00022777"/>
    </source>
</evidence>
<evidence type="ECO:0000256" key="11">
    <source>
        <dbReference type="ARBA" id="ARBA00022989"/>
    </source>
</evidence>
<dbReference type="Gene3D" id="3.30.565.10">
    <property type="entry name" value="Histidine kinase-like ATPase, C-terminal domain"/>
    <property type="match status" value="1"/>
</dbReference>
<keyword evidence="6 14" id="KW-0808">Transferase</keyword>
<evidence type="ECO:0000256" key="2">
    <source>
        <dbReference type="ARBA" id="ARBA00004429"/>
    </source>
</evidence>
<evidence type="ECO:0000256" key="5">
    <source>
        <dbReference type="ARBA" id="ARBA00022553"/>
    </source>
</evidence>
<dbReference type="CDD" id="cd06225">
    <property type="entry name" value="HAMP"/>
    <property type="match status" value="1"/>
</dbReference>
<keyword evidence="4 14" id="KW-0997">Cell inner membrane</keyword>
<keyword evidence="13 14" id="KW-0472">Membrane</keyword>
<dbReference type="CDD" id="cd19408">
    <property type="entry name" value="NarX_NarQ_sensor"/>
    <property type="match status" value="1"/>
</dbReference>
<dbReference type="GO" id="GO:0005524">
    <property type="term" value="F:ATP binding"/>
    <property type="evidence" value="ECO:0007669"/>
    <property type="project" value="UniProtKB-UniRule"/>
</dbReference>
<dbReference type="InterPro" id="IPR003594">
    <property type="entry name" value="HATPase_dom"/>
</dbReference>
<keyword evidence="5" id="KW-0597">Phosphoprotein</keyword>
<dbReference type="SUPFAM" id="SSF55874">
    <property type="entry name" value="ATPase domain of HSP90 chaperone/DNA topoisomerase II/histidine kinase"/>
    <property type="match status" value="1"/>
</dbReference>
<dbReference type="Pfam" id="PF13675">
    <property type="entry name" value="PilJ"/>
    <property type="match status" value="1"/>
</dbReference>
<keyword evidence="8 14" id="KW-0547">Nucleotide-binding</keyword>
<keyword evidence="12 14" id="KW-0902">Two-component regulatory system</keyword>
<feature type="domain" description="Histidine kinase" evidence="15">
    <location>
        <begin position="395"/>
        <end position="591"/>
    </location>
</feature>
<dbReference type="AlphaFoldDB" id="A0A1H2PVN7"/>
<feature type="domain" description="HAMP" evidence="16">
    <location>
        <begin position="179"/>
        <end position="231"/>
    </location>
</feature>
<evidence type="ECO:0000256" key="4">
    <source>
        <dbReference type="ARBA" id="ARBA00022519"/>
    </source>
</evidence>
<keyword evidence="10 14" id="KW-0067">ATP-binding</keyword>
<sequence length="606" mass="66690">MRGWLGRSILFRAGLAVSVIALLALSSAFSGAAIAWFSAGDAAAINTAGSLRMATYRLSWRLDQHLPPREMAALRDDFEARLEGTALRSVLDGQADAPLDRAYAGLVRRWHEQLAPALIGNDTATYQDNADDFVAQLDDFVLQLQRRSERKQQWQQTIQGCALVATVIILLLGLHQLHAGVLAPLHELLRVTRRFRNGDHRARIRYASSDELGQVAQGFNAMAEAIETSHRTLEQRVAAETEHLARANAALQLLYRSGRGIAAEPADAGFFQTLLDSFQLHLPGFGLSLRLHGNGKDDIPIVIHGRAPRASPGSGDGSAGAPGDASAAPALLVYAISSQKREVGELLACFTERQPPRRWERELIQALADLIGTAFSLERRRLQEHQLILFEERAIIARELHDSLAQALAYIKLQVARLQSMIRRGDDETALQTVSDEIREGLNDAYRQLRELLVTFRLKIHEGGLAQALAEAVDEFGRRGGFAVTAQIRPLAFALSGAEEIHLLQIFREALSNCVAHARAAHVWVTFEQVGAELVLQIEDDGVGLSDDFDQRHHHGLTIMRERAATLGARLAIAARQPSGTRVRLAFGPRFLRTADRPTADLRNPP</sequence>
<dbReference type="InterPro" id="IPR050482">
    <property type="entry name" value="Sensor_HK_TwoCompSys"/>
</dbReference>
<dbReference type="InterPro" id="IPR029095">
    <property type="entry name" value="NarX-like_N"/>
</dbReference>
<keyword evidence="7" id="KW-0812">Transmembrane</keyword>
<dbReference type="PIRSF" id="PIRSF003167">
    <property type="entry name" value="STHK_NarX/NarQ"/>
    <property type="match status" value="1"/>
</dbReference>
<dbReference type="SMART" id="SM00304">
    <property type="entry name" value="HAMP"/>
    <property type="match status" value="1"/>
</dbReference>
<dbReference type="Pfam" id="PF02518">
    <property type="entry name" value="HATPase_c"/>
    <property type="match status" value="1"/>
</dbReference>
<dbReference type="Gene3D" id="1.20.5.1930">
    <property type="match status" value="1"/>
</dbReference>
<evidence type="ECO:0000256" key="7">
    <source>
        <dbReference type="ARBA" id="ARBA00022692"/>
    </source>
</evidence>
<reference evidence="18" key="1">
    <citation type="submission" date="2016-09" db="EMBL/GenBank/DDBJ databases">
        <authorList>
            <person name="Varghese N."/>
            <person name="Submissions S."/>
        </authorList>
    </citation>
    <scope>NUCLEOTIDE SEQUENCE [LARGE SCALE GENOMIC DNA]</scope>
    <source>
        <strain evidence="18">JS23</strain>
    </source>
</reference>
<comment type="subcellular location">
    <subcellularLocation>
        <location evidence="2">Cell inner membrane</location>
        <topology evidence="2">Multi-pass membrane protein</topology>
    </subcellularLocation>
</comment>
<keyword evidence="18" id="KW-1185">Reference proteome</keyword>
<keyword evidence="9 14" id="KW-0418">Kinase</keyword>
<comment type="catalytic activity">
    <reaction evidence="1 14">
        <text>ATP + protein L-histidine = ADP + protein N-phospho-L-histidine.</text>
        <dbReference type="EC" id="2.7.13.3"/>
    </reaction>
</comment>
<evidence type="ECO:0000256" key="13">
    <source>
        <dbReference type="ARBA" id="ARBA00023136"/>
    </source>
</evidence>
<evidence type="ECO:0000256" key="8">
    <source>
        <dbReference type="ARBA" id="ARBA00022741"/>
    </source>
</evidence>
<dbReference type="Proteomes" id="UP000243719">
    <property type="component" value="Unassembled WGS sequence"/>
</dbReference>
<dbReference type="OrthoDB" id="9811306at2"/>
<keyword evidence="11" id="KW-1133">Transmembrane helix</keyword>
<evidence type="ECO:0000256" key="1">
    <source>
        <dbReference type="ARBA" id="ARBA00000085"/>
    </source>
</evidence>
<dbReference type="InterPro" id="IPR011712">
    <property type="entry name" value="Sig_transdc_His_kin_sub3_dim/P"/>
</dbReference>
<evidence type="ECO:0000256" key="10">
    <source>
        <dbReference type="ARBA" id="ARBA00022840"/>
    </source>
</evidence>
<evidence type="ECO:0000256" key="12">
    <source>
        <dbReference type="ARBA" id="ARBA00023012"/>
    </source>
</evidence>
<evidence type="ECO:0000256" key="14">
    <source>
        <dbReference type="PIRNR" id="PIRNR003167"/>
    </source>
</evidence>
<evidence type="ECO:0000259" key="15">
    <source>
        <dbReference type="PROSITE" id="PS50109"/>
    </source>
</evidence>
<dbReference type="SMART" id="SM00387">
    <property type="entry name" value="HATPase_c"/>
    <property type="match status" value="1"/>
</dbReference>